<dbReference type="NCBIfam" id="TIGR02608">
    <property type="entry name" value="delta_60_rpt"/>
    <property type="match status" value="6"/>
</dbReference>
<dbReference type="PROSITE" id="PS51257">
    <property type="entry name" value="PROKAR_LIPOPROTEIN"/>
    <property type="match status" value="1"/>
</dbReference>
<proteinExistence type="predicted"/>
<reference evidence="1" key="1">
    <citation type="journal article" date="2000" name="Appl. Environ. Microbiol.">
        <title>Cloning the soil metagenome: a strategy for accessing the genetic and functional diversity of uncultured microorganisms.</title>
        <authorList>
            <person name="Rondon M.R."/>
            <person name="August P.R."/>
            <person name="Bettermann A.D."/>
            <person name="Brady S.F."/>
            <person name="Grossman T.H."/>
            <person name="Liles M.R."/>
            <person name="Loiacono K.A."/>
            <person name="Lynch B.A."/>
            <person name="MacNeil I.A."/>
            <person name="Minor C."/>
            <person name="Tiong C.L."/>
            <person name="Gilman M."/>
            <person name="Osburne M.S."/>
            <person name="Clardy J."/>
            <person name="Handelsman J."/>
            <person name="Goodman R.M."/>
        </authorList>
    </citation>
    <scope>NUCLEOTIDE SEQUENCE</scope>
</reference>
<name>Q9K2F3_9ZZZZ</name>
<dbReference type="PANTHER" id="PTHR42754">
    <property type="entry name" value="ENDOGLUCANASE"/>
    <property type="match status" value="1"/>
</dbReference>
<dbReference type="Pfam" id="PF13620">
    <property type="entry name" value="CarboxypepD_reg"/>
    <property type="match status" value="1"/>
</dbReference>
<dbReference type="Gene3D" id="2.80.10.50">
    <property type="match status" value="3"/>
</dbReference>
<dbReference type="InterPro" id="IPR013431">
    <property type="entry name" value="Delta_60_rpt"/>
</dbReference>
<dbReference type="EMBL" id="AF246145">
    <property type="protein sequence ID" value="AAF76874.1"/>
    <property type="molecule type" value="Genomic_DNA"/>
</dbReference>
<protein>
    <submittedName>
        <fullName evidence="1">Uncharacterized protein</fullName>
    </submittedName>
</protein>
<dbReference type="Gene3D" id="2.60.40.1120">
    <property type="entry name" value="Carboxypeptidase-like, regulatory domain"/>
    <property type="match status" value="1"/>
</dbReference>
<dbReference type="SUPFAM" id="SSF101898">
    <property type="entry name" value="NHL repeat"/>
    <property type="match status" value="1"/>
</dbReference>
<dbReference type="PANTHER" id="PTHR42754:SF1">
    <property type="entry name" value="LIPOPROTEIN"/>
    <property type="match status" value="1"/>
</dbReference>
<dbReference type="AlphaFoldDB" id="Q9K2F3"/>
<accession>Q9K2F3</accession>
<dbReference type="SUPFAM" id="SSF49478">
    <property type="entry name" value="Cna protein B-type domain"/>
    <property type="match status" value="1"/>
</dbReference>
<dbReference type="Pfam" id="PF17164">
    <property type="entry name" value="DUF5122"/>
    <property type="match status" value="6"/>
</dbReference>
<evidence type="ECO:0000313" key="1">
    <source>
        <dbReference type="EMBL" id="AAF76874.1"/>
    </source>
</evidence>
<sequence>MSFMKRFFCSCLTVAVILTACFSAAAQSEGTLDVSFNTTGVRYEDFGGADDKAMAVAVQLDGKIVSVGSSEVSGSGIDFAVVRYNSDGTLDSSFGTGGKVTTAIGPGTSSDIAYSVVIQSDGKIVVAGSAAGISGTETDFAIVRYNANGTLDTSFGGTGKVTTPFGVATSADVANSVALQADGNIVPAGYADDGSGADFAIARYNTNGSLDASFDTDGKTTTAIGAGTLGDFAQAVAIQSDGKIVAAGWTEAASGLSIDFALARYNTNGSLDATFDGDGKVITTVGSSTTFDLANAVLVQADGKIVAGGFSDSLSSGADFALVRYNTNGSLDTSFDTDGIVITAIGPGTYFDIAKAIVLQPDGKIIAAGYTDDLLVGFPSTDLALARYNVDGSLDTSFNADGKATIDLGGTEIINGAAIYAGNRIVVAGSSASNFLTARIWIATLVTAAPVTVSGRITDERGRALKGVSVTLTDQDGVSSVASTNGFGYYRFTRVESGGTHFLHATDRGYTFAPPVRIVDTKSDVSDADFVGTKQKGKPNSTR</sequence>
<organism evidence="1">
    <name type="scientific">uncultured soil microbe SL1-36C7</name>
    <dbReference type="NCBI Taxonomy" id="128422"/>
    <lineage>
        <taxon>unclassified sequences</taxon>
        <taxon>environmental samples</taxon>
    </lineage>
</organism>